<dbReference type="Proteomes" id="UP001595817">
    <property type="component" value="Unassembled WGS sequence"/>
</dbReference>
<sequence length="107" mass="12438">MENGQISYKAVYAVFLLFLLSILDAFYTDLGIRHQFITEANPLMNMIYEKTVIGFYGIKLILPLLMLFIVLNIKVKRHLWFLINGSLILYGVILYLHLQWITKVSIG</sequence>
<keyword evidence="1" id="KW-1133">Transmembrane helix</keyword>
<feature type="transmembrane region" description="Helical" evidence="1">
    <location>
        <begin position="53"/>
        <end position="73"/>
    </location>
</feature>
<dbReference type="EMBL" id="JBHSEC010000006">
    <property type="protein sequence ID" value="MFC4409934.1"/>
    <property type="molecule type" value="Genomic_DNA"/>
</dbReference>
<keyword evidence="1" id="KW-0812">Transmembrane</keyword>
<evidence type="ECO:0000313" key="4">
    <source>
        <dbReference type="Proteomes" id="UP001595817"/>
    </source>
</evidence>
<name>A0ABV8X483_9LACT</name>
<accession>A0ABV8X483</accession>
<gene>
    <name evidence="3" type="ORF">ACFOZY_05715</name>
</gene>
<feature type="transmembrane region" description="Helical" evidence="1">
    <location>
        <begin position="79"/>
        <end position="98"/>
    </location>
</feature>
<dbReference type="InterPro" id="IPR043717">
    <property type="entry name" value="DUF5658"/>
</dbReference>
<dbReference type="RefSeq" id="WP_378153225.1">
    <property type="nucleotide sequence ID" value="NZ_JBHSEC010000006.1"/>
</dbReference>
<keyword evidence="4" id="KW-1185">Reference proteome</keyword>
<feature type="transmembrane region" description="Helical" evidence="1">
    <location>
        <begin position="12"/>
        <end position="32"/>
    </location>
</feature>
<proteinExistence type="predicted"/>
<evidence type="ECO:0000256" key="1">
    <source>
        <dbReference type="SAM" id="Phobius"/>
    </source>
</evidence>
<comment type="caution">
    <text evidence="3">The sequence shown here is derived from an EMBL/GenBank/DDBJ whole genome shotgun (WGS) entry which is preliminary data.</text>
</comment>
<evidence type="ECO:0000313" key="3">
    <source>
        <dbReference type="EMBL" id="MFC4409934.1"/>
    </source>
</evidence>
<reference evidence="4" key="1">
    <citation type="journal article" date="2019" name="Int. J. Syst. Evol. Microbiol.">
        <title>The Global Catalogue of Microorganisms (GCM) 10K type strain sequencing project: providing services to taxonomists for standard genome sequencing and annotation.</title>
        <authorList>
            <consortium name="The Broad Institute Genomics Platform"/>
            <consortium name="The Broad Institute Genome Sequencing Center for Infectious Disease"/>
            <person name="Wu L."/>
            <person name="Ma J."/>
        </authorList>
    </citation>
    <scope>NUCLEOTIDE SEQUENCE [LARGE SCALE GENOMIC DNA]</scope>
    <source>
        <strain evidence="4">CCUG 59778</strain>
    </source>
</reference>
<keyword evidence="1" id="KW-0472">Membrane</keyword>
<feature type="domain" description="DUF5658" evidence="2">
    <location>
        <begin position="16"/>
        <end position="102"/>
    </location>
</feature>
<evidence type="ECO:0000259" key="2">
    <source>
        <dbReference type="Pfam" id="PF18902"/>
    </source>
</evidence>
<organism evidence="3 4">
    <name type="scientific">Chungangia koreensis</name>
    <dbReference type="NCBI Taxonomy" id="752657"/>
    <lineage>
        <taxon>Bacteria</taxon>
        <taxon>Bacillati</taxon>
        <taxon>Bacillota</taxon>
        <taxon>Bacilli</taxon>
        <taxon>Lactobacillales</taxon>
        <taxon>Chungangia</taxon>
    </lineage>
</organism>
<dbReference type="Pfam" id="PF18902">
    <property type="entry name" value="DUF5658"/>
    <property type="match status" value="1"/>
</dbReference>
<protein>
    <submittedName>
        <fullName evidence="3">DUF5658 family protein</fullName>
    </submittedName>
</protein>